<dbReference type="Proteomes" id="UP001138989">
    <property type="component" value="Unassembled WGS sequence"/>
</dbReference>
<proteinExistence type="predicted"/>
<name>A0A9X1N327_9GAMM</name>
<dbReference type="InterPro" id="IPR021719">
    <property type="entry name" value="Prot_inh_I78"/>
</dbReference>
<dbReference type="PANTHER" id="PTHR39600">
    <property type="entry name" value="PEPTIDASE INHIBITOR I78 FAMILY PROTEIN"/>
    <property type="match status" value="1"/>
</dbReference>
<protein>
    <submittedName>
        <fullName evidence="2">Peptidase inhibitor I78 family protein</fullName>
    </submittedName>
</protein>
<dbReference type="AlphaFoldDB" id="A0A9X1N327"/>
<evidence type="ECO:0000256" key="1">
    <source>
        <dbReference type="SAM" id="SignalP"/>
    </source>
</evidence>
<dbReference type="EMBL" id="JAINWF010000007">
    <property type="protein sequence ID" value="MCD1608910.1"/>
    <property type="molecule type" value="Genomic_DNA"/>
</dbReference>
<sequence length="105" mass="11286">MQRIKRALPIAITSATFVLTGCQTTSTAPSNSSPTVSVGRCNADAVASLTGQTVTPEILERAREQSGAITARVLRPDDIVTLEYNSQRLNIYTDKDMTIERIGCG</sequence>
<dbReference type="Pfam" id="PF11720">
    <property type="entry name" value="Inhibitor_I78"/>
    <property type="match status" value="1"/>
</dbReference>
<dbReference type="PROSITE" id="PS51257">
    <property type="entry name" value="PROKAR_LIPOPROTEIN"/>
    <property type="match status" value="1"/>
</dbReference>
<feature type="chain" id="PRO_5040951396" evidence="1">
    <location>
        <begin position="21"/>
        <end position="105"/>
    </location>
</feature>
<evidence type="ECO:0000313" key="3">
    <source>
        <dbReference type="Proteomes" id="UP001138989"/>
    </source>
</evidence>
<organism evidence="2 3">
    <name type="scientific">Stutzerimonas kunmingensis</name>
    <dbReference type="NCBI Taxonomy" id="1211807"/>
    <lineage>
        <taxon>Bacteria</taxon>
        <taxon>Pseudomonadati</taxon>
        <taxon>Pseudomonadota</taxon>
        <taxon>Gammaproteobacteria</taxon>
        <taxon>Pseudomonadales</taxon>
        <taxon>Pseudomonadaceae</taxon>
        <taxon>Stutzerimonas</taxon>
    </lineage>
</organism>
<feature type="signal peptide" evidence="1">
    <location>
        <begin position="1"/>
        <end position="20"/>
    </location>
</feature>
<keyword evidence="1" id="KW-0732">Signal</keyword>
<accession>A0A9X1N327</accession>
<dbReference type="PANTHER" id="PTHR39600:SF1">
    <property type="entry name" value="PEPTIDASE INHIBITOR I78 FAMILY PROTEIN"/>
    <property type="match status" value="1"/>
</dbReference>
<comment type="caution">
    <text evidence="2">The sequence shown here is derived from an EMBL/GenBank/DDBJ whole genome shotgun (WGS) entry which is preliminary data.</text>
</comment>
<gene>
    <name evidence="2" type="ORF">K7H17_13640</name>
</gene>
<dbReference type="RefSeq" id="WP_180982772.1">
    <property type="nucleotide sequence ID" value="NZ_CP090366.1"/>
</dbReference>
<dbReference type="Gene3D" id="3.30.10.10">
    <property type="entry name" value="Trypsin Inhibitor V, subunit A"/>
    <property type="match status" value="1"/>
</dbReference>
<evidence type="ECO:0000313" key="2">
    <source>
        <dbReference type="EMBL" id="MCD1608910.1"/>
    </source>
</evidence>
<keyword evidence="3" id="KW-1185">Reference proteome</keyword>
<reference evidence="2" key="1">
    <citation type="submission" date="2021-08" db="EMBL/GenBank/DDBJ databases">
        <title>Isolation and characterization of neutrophilic mixotrophic iron-oxidizing bacteria from deep-sea hydrothermal vents.</title>
        <authorList>
            <person name="He Y."/>
        </authorList>
    </citation>
    <scope>NUCLEOTIDE SEQUENCE</scope>
    <source>
        <strain evidence="2">IOP_13</strain>
    </source>
</reference>